<dbReference type="Proteomes" id="UP001501319">
    <property type="component" value="Unassembled WGS sequence"/>
</dbReference>
<accession>A0ABP4RHW9</accession>
<comment type="caution">
    <text evidence="2">The sequence shown here is derived from an EMBL/GenBank/DDBJ whole genome shotgun (WGS) entry which is preliminary data.</text>
</comment>
<evidence type="ECO:0000313" key="2">
    <source>
        <dbReference type="EMBL" id="GAA1653519.1"/>
    </source>
</evidence>
<evidence type="ECO:0000313" key="3">
    <source>
        <dbReference type="Proteomes" id="UP001501319"/>
    </source>
</evidence>
<dbReference type="InterPro" id="IPR036928">
    <property type="entry name" value="AS_sf"/>
</dbReference>
<dbReference type="EMBL" id="BAAANE010000009">
    <property type="protein sequence ID" value="GAA1653519.1"/>
    <property type="molecule type" value="Genomic_DNA"/>
</dbReference>
<dbReference type="Gene3D" id="3.90.1300.10">
    <property type="entry name" value="Amidase signature (AS) domain"/>
    <property type="match status" value="1"/>
</dbReference>
<dbReference type="InterPro" id="IPR000120">
    <property type="entry name" value="Amidase"/>
</dbReference>
<dbReference type="Pfam" id="PF01425">
    <property type="entry name" value="Amidase"/>
    <property type="match status" value="1"/>
</dbReference>
<sequence length="467" mass="48385">MTVSTIKDAAAALRDGTLTSTALTQQILDRAVALNPALGAYVDITSEAALEQAGAADAALAAGDDRGPLQGIPLAIKDIIAMKGAATTANSRVLAPGWGAGTDAPVVARLRDAGAVFVGKSTTSEFAIGLPDATKGFPVPHNPWNVEHTPAGSSSGTGIAVSAGLALGGLGTDTGGSVRSPAAVNGHTGLKVTFGRVPKSGVVPLGFSLDSIGPMARSAWDCAALLEVMAGYDPSDPNAAQQPVPAYTELLDGSVDGLRIALPMPYFFDHEQLDPQMHDAVIAAVKQLVGQGAVSTEVELAYAAEAKDANHIILVAEAYAYHRNNLVNRWSDYGVHTRPTLARGAFYTAGDVAQAERFRRQFSREVAKLFESHDVIITPTAAVPAERAAELSPSKRLSVVSYTGHWNLTGLPAVAVPVGFSTSGLPLSMQIVGKPFAEATVLKVADALQRISDWHLAIPPVEALLAA</sequence>
<dbReference type="RefSeq" id="WP_344114692.1">
    <property type="nucleotide sequence ID" value="NZ_BAAANE010000009.1"/>
</dbReference>
<evidence type="ECO:0000259" key="1">
    <source>
        <dbReference type="Pfam" id="PF01425"/>
    </source>
</evidence>
<dbReference type="PANTHER" id="PTHR11895:SF176">
    <property type="entry name" value="AMIDASE AMID-RELATED"/>
    <property type="match status" value="1"/>
</dbReference>
<keyword evidence="3" id="KW-1185">Reference proteome</keyword>
<dbReference type="PANTHER" id="PTHR11895">
    <property type="entry name" value="TRANSAMIDASE"/>
    <property type="match status" value="1"/>
</dbReference>
<protein>
    <submittedName>
        <fullName evidence="2">Asp-tRNA(Asn)/Glu-tRNA(Gln) amidotransferase GatCAB subunit A</fullName>
    </submittedName>
</protein>
<dbReference type="InterPro" id="IPR023631">
    <property type="entry name" value="Amidase_dom"/>
</dbReference>
<organism evidence="2 3">
    <name type="scientific">Kribbella alba</name>
    <dbReference type="NCBI Taxonomy" id="190197"/>
    <lineage>
        <taxon>Bacteria</taxon>
        <taxon>Bacillati</taxon>
        <taxon>Actinomycetota</taxon>
        <taxon>Actinomycetes</taxon>
        <taxon>Propionibacteriales</taxon>
        <taxon>Kribbellaceae</taxon>
        <taxon>Kribbella</taxon>
    </lineage>
</organism>
<dbReference type="SUPFAM" id="SSF75304">
    <property type="entry name" value="Amidase signature (AS) enzymes"/>
    <property type="match status" value="1"/>
</dbReference>
<reference evidence="3" key="1">
    <citation type="journal article" date="2019" name="Int. J. Syst. Evol. Microbiol.">
        <title>The Global Catalogue of Microorganisms (GCM) 10K type strain sequencing project: providing services to taxonomists for standard genome sequencing and annotation.</title>
        <authorList>
            <consortium name="The Broad Institute Genomics Platform"/>
            <consortium name="The Broad Institute Genome Sequencing Center for Infectious Disease"/>
            <person name="Wu L."/>
            <person name="Ma J."/>
        </authorList>
    </citation>
    <scope>NUCLEOTIDE SEQUENCE [LARGE SCALE GENOMIC DNA]</scope>
    <source>
        <strain evidence="3">JCM 14306</strain>
    </source>
</reference>
<feature type="domain" description="Amidase" evidence="1">
    <location>
        <begin position="23"/>
        <end position="442"/>
    </location>
</feature>
<name>A0ABP4RHW9_9ACTN</name>
<gene>
    <name evidence="2" type="ORF">GCM10009744_52060</name>
</gene>
<proteinExistence type="predicted"/>